<evidence type="ECO:0000313" key="8">
    <source>
        <dbReference type="EMBL" id="BCR03950.1"/>
    </source>
</evidence>
<feature type="domain" description="Acylphosphatase-like" evidence="7">
    <location>
        <begin position="5"/>
        <end position="92"/>
    </location>
</feature>
<dbReference type="PROSITE" id="PS00150">
    <property type="entry name" value="ACYLPHOSPHATASE_1"/>
    <property type="match status" value="1"/>
</dbReference>
<dbReference type="EMBL" id="AP024355">
    <property type="protein sequence ID" value="BCR03950.1"/>
    <property type="molecule type" value="Genomic_DNA"/>
</dbReference>
<feature type="active site" evidence="4">
    <location>
        <position position="20"/>
    </location>
</feature>
<reference evidence="8 9" key="1">
    <citation type="journal article" date="2016" name="C (Basel)">
        <title>Selective Growth of and Electricity Production by Marine Exoelectrogenic Bacteria in Self-Aggregated Hydrogel of Microbially Reduced Graphene Oxide.</title>
        <authorList>
            <person name="Yoshida N."/>
            <person name="Goto Y."/>
            <person name="Miyata Y."/>
        </authorList>
    </citation>
    <scope>NUCLEOTIDE SEQUENCE [LARGE SCALE GENOMIC DNA]</scope>
    <source>
        <strain evidence="8 9">NIT-T3</strain>
    </source>
</reference>
<dbReference type="PANTHER" id="PTHR47268:SF4">
    <property type="entry name" value="ACYLPHOSPHATASE"/>
    <property type="match status" value="1"/>
</dbReference>
<dbReference type="EC" id="3.6.1.7" evidence="2 4"/>
<dbReference type="Proteomes" id="UP001319827">
    <property type="component" value="Chromosome"/>
</dbReference>
<evidence type="ECO:0000256" key="3">
    <source>
        <dbReference type="ARBA" id="ARBA00047645"/>
    </source>
</evidence>
<gene>
    <name evidence="8" type="primary">acyP</name>
    <name evidence="8" type="ORF">DESUT3_10190</name>
</gene>
<dbReference type="RefSeq" id="WP_221251384.1">
    <property type="nucleotide sequence ID" value="NZ_AP024355.1"/>
</dbReference>
<evidence type="ECO:0000259" key="7">
    <source>
        <dbReference type="PROSITE" id="PS51160"/>
    </source>
</evidence>
<evidence type="ECO:0000256" key="6">
    <source>
        <dbReference type="RuleBase" id="RU004168"/>
    </source>
</evidence>
<organism evidence="8 9">
    <name type="scientific">Desulfuromonas versatilis</name>
    <dbReference type="NCBI Taxonomy" id="2802975"/>
    <lineage>
        <taxon>Bacteria</taxon>
        <taxon>Pseudomonadati</taxon>
        <taxon>Thermodesulfobacteriota</taxon>
        <taxon>Desulfuromonadia</taxon>
        <taxon>Desulfuromonadales</taxon>
        <taxon>Desulfuromonadaceae</taxon>
        <taxon>Desulfuromonas</taxon>
    </lineage>
</organism>
<dbReference type="InterPro" id="IPR017968">
    <property type="entry name" value="Acylphosphatase_CS"/>
</dbReference>
<proteinExistence type="inferred from homology"/>
<evidence type="ECO:0000256" key="2">
    <source>
        <dbReference type="ARBA" id="ARBA00012150"/>
    </source>
</evidence>
<dbReference type="PROSITE" id="PS00151">
    <property type="entry name" value="ACYLPHOSPHATASE_2"/>
    <property type="match status" value="1"/>
</dbReference>
<accession>A0ABM8HSK3</accession>
<dbReference type="InterPro" id="IPR036046">
    <property type="entry name" value="Acylphosphatase-like_dom_sf"/>
</dbReference>
<comment type="similarity">
    <text evidence="1 6">Belongs to the acylphosphatase family.</text>
</comment>
<evidence type="ECO:0000313" key="9">
    <source>
        <dbReference type="Proteomes" id="UP001319827"/>
    </source>
</evidence>
<sequence length="92" mass="10793">MKQIRATVRIRGVVQGVSFRYYTRQEALRHQLTGWVRNLPNGEVEALFEGRESQIRQVLDWCRQGPPAAQVSEVDVDWEEFRGEFAGFDIRR</sequence>
<protein>
    <recommendedName>
        <fullName evidence="2 4">Acylphosphatase</fullName>
        <ecNumber evidence="2 4">3.6.1.7</ecNumber>
    </recommendedName>
</protein>
<evidence type="ECO:0000256" key="5">
    <source>
        <dbReference type="RuleBase" id="RU000553"/>
    </source>
</evidence>
<evidence type="ECO:0000256" key="4">
    <source>
        <dbReference type="PROSITE-ProRule" id="PRU00520"/>
    </source>
</evidence>
<comment type="catalytic activity">
    <reaction evidence="3 4 5">
        <text>an acyl phosphate + H2O = a carboxylate + phosphate + H(+)</text>
        <dbReference type="Rhea" id="RHEA:14965"/>
        <dbReference type="ChEBI" id="CHEBI:15377"/>
        <dbReference type="ChEBI" id="CHEBI:15378"/>
        <dbReference type="ChEBI" id="CHEBI:29067"/>
        <dbReference type="ChEBI" id="CHEBI:43474"/>
        <dbReference type="ChEBI" id="CHEBI:59918"/>
        <dbReference type="EC" id="3.6.1.7"/>
    </reaction>
</comment>
<dbReference type="NCBIfam" id="NF011011">
    <property type="entry name" value="PRK14438.1"/>
    <property type="match status" value="1"/>
</dbReference>
<dbReference type="Pfam" id="PF00708">
    <property type="entry name" value="Acylphosphatase"/>
    <property type="match status" value="1"/>
</dbReference>
<name>A0ABM8HSK3_9BACT</name>
<dbReference type="SUPFAM" id="SSF54975">
    <property type="entry name" value="Acylphosphatase/BLUF domain-like"/>
    <property type="match status" value="1"/>
</dbReference>
<dbReference type="InterPro" id="IPR020456">
    <property type="entry name" value="Acylphosphatase"/>
</dbReference>
<reference evidence="8 9" key="2">
    <citation type="journal article" date="2021" name="Int. J. Syst. Evol. Microbiol.">
        <title>Isolation and Polyphasic Characterization of Desulfuromonas versatilis sp. Nov., an Electrogenic Bacteria Capable of Versatile Metabolism Isolated from a Graphene Oxide-Reducing Enrichment Culture.</title>
        <authorList>
            <person name="Xie L."/>
            <person name="Yoshida N."/>
            <person name="Ishii S."/>
            <person name="Meng L."/>
        </authorList>
    </citation>
    <scope>NUCLEOTIDE SEQUENCE [LARGE SCALE GENOMIC DNA]</scope>
    <source>
        <strain evidence="8 9">NIT-T3</strain>
    </source>
</reference>
<keyword evidence="9" id="KW-1185">Reference proteome</keyword>
<keyword evidence="4 5" id="KW-0378">Hydrolase</keyword>
<evidence type="ECO:0000256" key="1">
    <source>
        <dbReference type="ARBA" id="ARBA00005614"/>
    </source>
</evidence>
<feature type="active site" evidence="4">
    <location>
        <position position="38"/>
    </location>
</feature>
<dbReference type="Gene3D" id="3.30.70.100">
    <property type="match status" value="1"/>
</dbReference>
<dbReference type="PROSITE" id="PS51160">
    <property type="entry name" value="ACYLPHOSPHATASE_3"/>
    <property type="match status" value="1"/>
</dbReference>
<dbReference type="InterPro" id="IPR001792">
    <property type="entry name" value="Acylphosphatase-like_dom"/>
</dbReference>
<dbReference type="PANTHER" id="PTHR47268">
    <property type="entry name" value="ACYLPHOSPHATASE"/>
    <property type="match status" value="1"/>
</dbReference>